<keyword evidence="3" id="KW-1185">Reference proteome</keyword>
<feature type="region of interest" description="Disordered" evidence="1">
    <location>
        <begin position="20"/>
        <end position="39"/>
    </location>
</feature>
<name>A0AAN4ZC22_9BILA</name>
<reference evidence="3" key="1">
    <citation type="submission" date="2022-10" db="EMBL/GenBank/DDBJ databases">
        <title>Genome assembly of Pristionchus species.</title>
        <authorList>
            <person name="Yoshida K."/>
            <person name="Sommer R.J."/>
        </authorList>
    </citation>
    <scope>NUCLEOTIDE SEQUENCE [LARGE SCALE GENOMIC DNA]</scope>
    <source>
        <strain evidence="3">RS5460</strain>
    </source>
</reference>
<evidence type="ECO:0000256" key="1">
    <source>
        <dbReference type="SAM" id="MobiDB-lite"/>
    </source>
</evidence>
<evidence type="ECO:0000313" key="2">
    <source>
        <dbReference type="EMBL" id="GMR36326.1"/>
    </source>
</evidence>
<evidence type="ECO:0000313" key="3">
    <source>
        <dbReference type="Proteomes" id="UP001328107"/>
    </source>
</evidence>
<dbReference type="EMBL" id="BTRK01000002">
    <property type="protein sequence ID" value="GMR36326.1"/>
    <property type="molecule type" value="Genomic_DNA"/>
</dbReference>
<dbReference type="AlphaFoldDB" id="A0AAN4ZC22"/>
<sequence length="92" mass="10597">HCSLFSLKRPSTIYETMHCESRTGDDREKLPSIDQNGLNTTENREVSKHHCIARKNQTSLVLEETIPILICQFVITVDHVWEGGDEWKDAED</sequence>
<feature type="compositionally biased region" description="Basic and acidic residues" evidence="1">
    <location>
        <begin position="20"/>
        <end position="31"/>
    </location>
</feature>
<accession>A0AAN4ZC22</accession>
<comment type="caution">
    <text evidence="2">The sequence shown here is derived from an EMBL/GenBank/DDBJ whole genome shotgun (WGS) entry which is preliminary data.</text>
</comment>
<gene>
    <name evidence="2" type="ORF">PMAYCL1PPCAC_06521</name>
</gene>
<feature type="non-terminal residue" evidence="2">
    <location>
        <position position="1"/>
    </location>
</feature>
<organism evidence="2 3">
    <name type="scientific">Pristionchus mayeri</name>
    <dbReference type="NCBI Taxonomy" id="1317129"/>
    <lineage>
        <taxon>Eukaryota</taxon>
        <taxon>Metazoa</taxon>
        <taxon>Ecdysozoa</taxon>
        <taxon>Nematoda</taxon>
        <taxon>Chromadorea</taxon>
        <taxon>Rhabditida</taxon>
        <taxon>Rhabditina</taxon>
        <taxon>Diplogasteromorpha</taxon>
        <taxon>Diplogasteroidea</taxon>
        <taxon>Neodiplogasteridae</taxon>
        <taxon>Pristionchus</taxon>
    </lineage>
</organism>
<proteinExistence type="predicted"/>
<protein>
    <submittedName>
        <fullName evidence="2">Uncharacterized protein</fullName>
    </submittedName>
</protein>
<dbReference type="Proteomes" id="UP001328107">
    <property type="component" value="Unassembled WGS sequence"/>
</dbReference>